<protein>
    <submittedName>
        <fullName evidence="2">Uncharacterized protein</fullName>
    </submittedName>
</protein>
<evidence type="ECO:0000313" key="2">
    <source>
        <dbReference type="EMBL" id="EAU92519.2"/>
    </source>
</evidence>
<dbReference type="RefSeq" id="XP_001829559.2">
    <property type="nucleotide sequence ID" value="XM_001829507.2"/>
</dbReference>
<proteinExistence type="predicted"/>
<reference evidence="2 3" key="1">
    <citation type="journal article" date="2010" name="Proc. Natl. Acad. Sci. U.S.A.">
        <title>Insights into evolution of multicellular fungi from the assembled chromosomes of the mushroom Coprinopsis cinerea (Coprinus cinereus).</title>
        <authorList>
            <person name="Stajich J.E."/>
            <person name="Wilke S.K."/>
            <person name="Ahren D."/>
            <person name="Au C.H."/>
            <person name="Birren B.W."/>
            <person name="Borodovsky M."/>
            <person name="Burns C."/>
            <person name="Canback B."/>
            <person name="Casselton L.A."/>
            <person name="Cheng C.K."/>
            <person name="Deng J."/>
            <person name="Dietrich F.S."/>
            <person name="Fargo D.C."/>
            <person name="Farman M.L."/>
            <person name="Gathman A.C."/>
            <person name="Goldberg J."/>
            <person name="Guigo R."/>
            <person name="Hoegger P.J."/>
            <person name="Hooker J.B."/>
            <person name="Huggins A."/>
            <person name="James T.Y."/>
            <person name="Kamada T."/>
            <person name="Kilaru S."/>
            <person name="Kodira C."/>
            <person name="Kues U."/>
            <person name="Kupfer D."/>
            <person name="Kwan H.S."/>
            <person name="Lomsadze A."/>
            <person name="Li W."/>
            <person name="Lilly W.W."/>
            <person name="Ma L.J."/>
            <person name="Mackey A.J."/>
            <person name="Manning G."/>
            <person name="Martin F."/>
            <person name="Muraguchi H."/>
            <person name="Natvig D.O."/>
            <person name="Palmerini H."/>
            <person name="Ramesh M.A."/>
            <person name="Rehmeyer C.J."/>
            <person name="Roe B.A."/>
            <person name="Shenoy N."/>
            <person name="Stanke M."/>
            <person name="Ter-Hovhannisyan V."/>
            <person name="Tunlid A."/>
            <person name="Velagapudi R."/>
            <person name="Vision T.J."/>
            <person name="Zeng Q."/>
            <person name="Zolan M.E."/>
            <person name="Pukkila P.J."/>
        </authorList>
    </citation>
    <scope>NUCLEOTIDE SEQUENCE [LARGE SCALE GENOMIC DNA]</scope>
    <source>
        <strain evidence="3">Okayama-7 / 130 / ATCC MYA-4618 / FGSC 9003</strain>
    </source>
</reference>
<feature type="transmembrane region" description="Helical" evidence="1">
    <location>
        <begin position="37"/>
        <end position="56"/>
    </location>
</feature>
<accession>A8N3I2</accession>
<keyword evidence="1" id="KW-0812">Transmembrane</keyword>
<keyword evidence="3" id="KW-1185">Reference proteome</keyword>
<dbReference type="EMBL" id="AACS02000001">
    <property type="protein sequence ID" value="EAU92519.2"/>
    <property type="molecule type" value="Genomic_DNA"/>
</dbReference>
<evidence type="ECO:0000256" key="1">
    <source>
        <dbReference type="SAM" id="Phobius"/>
    </source>
</evidence>
<comment type="caution">
    <text evidence="2">The sequence shown here is derived from an EMBL/GenBank/DDBJ whole genome shotgun (WGS) entry which is preliminary data.</text>
</comment>
<name>A8N3I2_COPC7</name>
<dbReference type="Proteomes" id="UP000001861">
    <property type="component" value="Unassembled WGS sequence"/>
</dbReference>
<dbReference type="HOGENOM" id="CLU_1806060_0_0_1"/>
<organism evidence="2 3">
    <name type="scientific">Coprinopsis cinerea (strain Okayama-7 / 130 / ATCC MYA-4618 / FGSC 9003)</name>
    <name type="common">Inky cap fungus</name>
    <name type="synonym">Hormographiella aspergillata</name>
    <dbReference type="NCBI Taxonomy" id="240176"/>
    <lineage>
        <taxon>Eukaryota</taxon>
        <taxon>Fungi</taxon>
        <taxon>Dikarya</taxon>
        <taxon>Basidiomycota</taxon>
        <taxon>Agaricomycotina</taxon>
        <taxon>Agaricomycetes</taxon>
        <taxon>Agaricomycetidae</taxon>
        <taxon>Agaricales</taxon>
        <taxon>Agaricineae</taxon>
        <taxon>Psathyrellaceae</taxon>
        <taxon>Coprinopsis</taxon>
    </lineage>
</organism>
<gene>
    <name evidence="2" type="ORF">CC1G_00738</name>
</gene>
<sequence>MDETPLDDAEFLQRAALDYGYIGVNLSLFGVERKRKGPFVIVIFTILFLFITMATIDSVSYKKFTMDTEMSLPKTSWWQVYDPSEVVGVVLYSLQAPTLGPPLPGASSRWFICGDPGRVRSSACDYGHSRMCATGLAAAQGWI</sequence>
<keyword evidence="1" id="KW-0472">Membrane</keyword>
<keyword evidence="1" id="KW-1133">Transmembrane helix</keyword>
<dbReference type="AlphaFoldDB" id="A8N3I2"/>
<evidence type="ECO:0000313" key="3">
    <source>
        <dbReference type="Proteomes" id="UP000001861"/>
    </source>
</evidence>
<dbReference type="VEuPathDB" id="FungiDB:CC1G_00738"/>
<dbReference type="InParanoid" id="A8N3I2"/>
<dbReference type="GeneID" id="6005992"/>
<dbReference type="KEGG" id="cci:CC1G_00738"/>